<reference evidence="3" key="1">
    <citation type="journal article" date="2020" name="Stud. Mycol.">
        <title>101 Dothideomycetes genomes: A test case for predicting lifestyles and emergence of pathogens.</title>
        <authorList>
            <person name="Haridas S."/>
            <person name="Albert R."/>
            <person name="Binder M."/>
            <person name="Bloem J."/>
            <person name="LaButti K."/>
            <person name="Salamov A."/>
            <person name="Andreopoulos B."/>
            <person name="Baker S."/>
            <person name="Barry K."/>
            <person name="Bills G."/>
            <person name="Bluhm B."/>
            <person name="Cannon C."/>
            <person name="Castanera R."/>
            <person name="Culley D."/>
            <person name="Daum C."/>
            <person name="Ezra D."/>
            <person name="Gonzalez J."/>
            <person name="Henrissat B."/>
            <person name="Kuo A."/>
            <person name="Liang C."/>
            <person name="Lipzen A."/>
            <person name="Lutzoni F."/>
            <person name="Magnuson J."/>
            <person name="Mondo S."/>
            <person name="Nolan M."/>
            <person name="Ohm R."/>
            <person name="Pangilinan J."/>
            <person name="Park H.-J."/>
            <person name="Ramirez L."/>
            <person name="Alfaro M."/>
            <person name="Sun H."/>
            <person name="Tritt A."/>
            <person name="Yoshinaga Y."/>
            <person name="Zwiers L.-H."/>
            <person name="Turgeon B."/>
            <person name="Goodwin S."/>
            <person name="Spatafora J."/>
            <person name="Crous P."/>
            <person name="Grigoriev I."/>
        </authorList>
    </citation>
    <scope>NUCLEOTIDE SEQUENCE [LARGE SCALE GENOMIC DNA]</scope>
    <source>
        <strain evidence="3">CBS 304.66</strain>
    </source>
</reference>
<dbReference type="OrthoDB" id="5389296at2759"/>
<feature type="region of interest" description="Disordered" evidence="1">
    <location>
        <begin position="1"/>
        <end position="40"/>
    </location>
</feature>
<protein>
    <submittedName>
        <fullName evidence="2">Uncharacterized protein</fullName>
    </submittedName>
</protein>
<proteinExistence type="predicted"/>
<gene>
    <name evidence="2" type="ORF">CC78DRAFT_536640</name>
</gene>
<organism evidence="2 3">
    <name type="scientific">Lojkania enalia</name>
    <dbReference type="NCBI Taxonomy" id="147567"/>
    <lineage>
        <taxon>Eukaryota</taxon>
        <taxon>Fungi</taxon>
        <taxon>Dikarya</taxon>
        <taxon>Ascomycota</taxon>
        <taxon>Pezizomycotina</taxon>
        <taxon>Dothideomycetes</taxon>
        <taxon>Pleosporomycetidae</taxon>
        <taxon>Pleosporales</taxon>
        <taxon>Pleosporales incertae sedis</taxon>
        <taxon>Lojkania</taxon>
    </lineage>
</organism>
<dbReference type="Proteomes" id="UP000800093">
    <property type="component" value="Unassembled WGS sequence"/>
</dbReference>
<evidence type="ECO:0000313" key="3">
    <source>
        <dbReference type="Proteomes" id="UP000800093"/>
    </source>
</evidence>
<dbReference type="AlphaFoldDB" id="A0A9P4MZ75"/>
<keyword evidence="3" id="KW-1185">Reference proteome</keyword>
<sequence length="412" mass="45001">MPITSPSPYRFITRETPAPKPKPQSNLRHGSSAPDLKYSLKGIQNQSTTAKESIRVIPAKRFVLAPDRGVPSLPGESDDEVFGNIRTQPQDTPRPKPWILLERVESIEETSQESLAASLKVQDSDRVLTIPVEDSHLAIDDEAGCEDDGDAEILFTPHINNKRRRLSPPLGQPSSPIWPSTSPLMHPPQTPIIGQVRYQPPTTSASHRFLIPAARTPASISSVASTSSNPAPAPNRPHFIFPQPVSPQQHAQPLPEHFSPSRKGQKYIPGGLAWTLQSWIIEAANTGYAAQSRDAVIWGRDKEDGVKLKLKISSVRGRKGDSEDGDIDCFPNSIAFVRGDKDAGVYNLSRMTSTSHRGGEGKTRLLLGRQGGTRSSGGVKVKIGDVIGIRAPFWDVDIGNEKWTVGVDWVIL</sequence>
<evidence type="ECO:0000313" key="2">
    <source>
        <dbReference type="EMBL" id="KAF2260022.1"/>
    </source>
</evidence>
<dbReference type="EMBL" id="ML986690">
    <property type="protein sequence ID" value="KAF2260022.1"/>
    <property type="molecule type" value="Genomic_DNA"/>
</dbReference>
<feature type="region of interest" description="Disordered" evidence="1">
    <location>
        <begin position="68"/>
        <end position="95"/>
    </location>
</feature>
<name>A0A9P4MZ75_9PLEO</name>
<accession>A0A9P4MZ75</accession>
<evidence type="ECO:0000256" key="1">
    <source>
        <dbReference type="SAM" id="MobiDB-lite"/>
    </source>
</evidence>
<comment type="caution">
    <text evidence="2">The sequence shown here is derived from an EMBL/GenBank/DDBJ whole genome shotgun (WGS) entry which is preliminary data.</text>
</comment>